<keyword evidence="4" id="KW-1185">Reference proteome</keyword>
<keyword evidence="2" id="KW-0812">Transmembrane</keyword>
<dbReference type="EMBL" id="JWIN03000018">
    <property type="protein sequence ID" value="KAB1263529.1"/>
    <property type="molecule type" value="Genomic_DNA"/>
</dbReference>
<evidence type="ECO:0000256" key="1">
    <source>
        <dbReference type="SAM" id="MobiDB-lite"/>
    </source>
</evidence>
<evidence type="ECO:0000256" key="2">
    <source>
        <dbReference type="SAM" id="Phobius"/>
    </source>
</evidence>
<evidence type="ECO:0000313" key="3">
    <source>
        <dbReference type="EMBL" id="KAB1263529.1"/>
    </source>
</evidence>
<accession>A0A5N4CXH4</accession>
<evidence type="ECO:0000313" key="4">
    <source>
        <dbReference type="Proteomes" id="UP000299084"/>
    </source>
</evidence>
<dbReference type="AlphaFoldDB" id="A0A5N4CXH4"/>
<feature type="transmembrane region" description="Helical" evidence="2">
    <location>
        <begin position="126"/>
        <end position="145"/>
    </location>
</feature>
<comment type="caution">
    <text evidence="3">The sequence shown here is derived from an EMBL/GenBank/DDBJ whole genome shotgun (WGS) entry which is preliminary data.</text>
</comment>
<gene>
    <name evidence="3" type="ORF">Cadr_000024055</name>
</gene>
<feature type="region of interest" description="Disordered" evidence="1">
    <location>
        <begin position="152"/>
        <end position="181"/>
    </location>
</feature>
<name>A0A5N4CXH4_CAMDR</name>
<keyword evidence="2" id="KW-0472">Membrane</keyword>
<sequence>MAAPGEPCAGPGVWNQTEPEPAATHLLSLCFLKTAGVWMPPMYLWVLGPIHLLYIHRHDKGYLQMSPLFKAKMIFAVFLIHAERRKGVQASGLLFGYWLLCFLFPATSTAQQASQGDFQSDPFHHLSTYLCLSLVVAQFALSCLADRPPLFPKGPQQSEEDLENFREELKTSSKRDLLGVT</sequence>
<protein>
    <submittedName>
        <fullName evidence="3">Multidrug resistance-associated protein 6</fullName>
    </submittedName>
</protein>
<feature type="transmembrane region" description="Helical" evidence="2">
    <location>
        <begin position="35"/>
        <end position="55"/>
    </location>
</feature>
<feature type="compositionally biased region" description="Basic and acidic residues" evidence="1">
    <location>
        <begin position="163"/>
        <end position="181"/>
    </location>
</feature>
<keyword evidence="2" id="KW-1133">Transmembrane helix</keyword>
<dbReference type="Proteomes" id="UP000299084">
    <property type="component" value="Unassembled WGS sequence"/>
</dbReference>
<reference evidence="3 4" key="1">
    <citation type="journal article" date="2019" name="Mol. Ecol. Resour.">
        <title>Improving Illumina assemblies with Hi-C and long reads: an example with the North African dromedary.</title>
        <authorList>
            <person name="Elbers J.P."/>
            <person name="Rogers M.F."/>
            <person name="Perelman P.L."/>
            <person name="Proskuryakova A.A."/>
            <person name="Serdyukova N.A."/>
            <person name="Johnson W.E."/>
            <person name="Horin P."/>
            <person name="Corander J."/>
            <person name="Murphy D."/>
            <person name="Burger P.A."/>
        </authorList>
    </citation>
    <scope>NUCLEOTIDE SEQUENCE [LARGE SCALE GENOMIC DNA]</scope>
    <source>
        <strain evidence="3">Drom800</strain>
        <tissue evidence="3">Blood</tissue>
    </source>
</reference>
<organism evidence="3 4">
    <name type="scientific">Camelus dromedarius</name>
    <name type="common">Dromedary</name>
    <name type="synonym">Arabian camel</name>
    <dbReference type="NCBI Taxonomy" id="9838"/>
    <lineage>
        <taxon>Eukaryota</taxon>
        <taxon>Metazoa</taxon>
        <taxon>Chordata</taxon>
        <taxon>Craniata</taxon>
        <taxon>Vertebrata</taxon>
        <taxon>Euteleostomi</taxon>
        <taxon>Mammalia</taxon>
        <taxon>Eutheria</taxon>
        <taxon>Laurasiatheria</taxon>
        <taxon>Artiodactyla</taxon>
        <taxon>Tylopoda</taxon>
        <taxon>Camelidae</taxon>
        <taxon>Camelus</taxon>
    </lineage>
</organism>
<proteinExistence type="predicted"/>
<feature type="transmembrane region" description="Helical" evidence="2">
    <location>
        <begin position="87"/>
        <end position="106"/>
    </location>
</feature>